<dbReference type="Pfam" id="PF17132">
    <property type="entry name" value="Glyco_hydro_106"/>
    <property type="match status" value="2"/>
</dbReference>
<dbReference type="EMBL" id="SHNO01000001">
    <property type="protein sequence ID" value="MCX2975963.1"/>
    <property type="molecule type" value="Genomic_DNA"/>
</dbReference>
<protein>
    <recommendedName>
        <fullName evidence="3">Alpha-L-rhamnosidase-like protein</fullName>
    </recommendedName>
</protein>
<keyword evidence="2" id="KW-1185">Reference proteome</keyword>
<dbReference type="RefSeq" id="WP_279247721.1">
    <property type="nucleotide sequence ID" value="NZ_SHNO01000001.1"/>
</dbReference>
<proteinExistence type="predicted"/>
<evidence type="ECO:0000313" key="1">
    <source>
        <dbReference type="EMBL" id="MCX2975963.1"/>
    </source>
</evidence>
<dbReference type="PANTHER" id="PTHR36848:SF2">
    <property type="entry name" value="SECRETED PROTEIN"/>
    <property type="match status" value="1"/>
</dbReference>
<dbReference type="Gene3D" id="2.60.120.260">
    <property type="entry name" value="Galactose-binding domain-like"/>
    <property type="match status" value="1"/>
</dbReference>
<reference evidence="1" key="1">
    <citation type="submission" date="2019-02" db="EMBL/GenBank/DDBJ databases">
        <authorList>
            <person name="Li S.-H."/>
        </authorList>
    </citation>
    <scope>NUCLEOTIDE SEQUENCE</scope>
    <source>
        <strain evidence="1">IMCC11814</strain>
    </source>
</reference>
<organism evidence="1 2">
    <name type="scientific">Candidatus Marimicrobium litorale</name>
    <dbReference type="NCBI Taxonomy" id="2518991"/>
    <lineage>
        <taxon>Bacteria</taxon>
        <taxon>Pseudomonadati</taxon>
        <taxon>Pseudomonadota</taxon>
        <taxon>Gammaproteobacteria</taxon>
        <taxon>Cellvibrionales</taxon>
        <taxon>Halieaceae</taxon>
        <taxon>Marimicrobium</taxon>
    </lineage>
</organism>
<accession>A0ABT3T141</accession>
<gene>
    <name evidence="1" type="ORF">EYC82_01160</name>
</gene>
<dbReference type="InterPro" id="IPR008979">
    <property type="entry name" value="Galactose-bd-like_sf"/>
</dbReference>
<name>A0ABT3T141_9GAMM</name>
<comment type="caution">
    <text evidence="1">The sequence shown here is derived from an EMBL/GenBank/DDBJ whole genome shotgun (WGS) entry which is preliminary data.</text>
</comment>
<evidence type="ECO:0008006" key="3">
    <source>
        <dbReference type="Google" id="ProtNLM"/>
    </source>
</evidence>
<dbReference type="Proteomes" id="UP001143304">
    <property type="component" value="Unassembled WGS sequence"/>
</dbReference>
<evidence type="ECO:0000313" key="2">
    <source>
        <dbReference type="Proteomes" id="UP001143304"/>
    </source>
</evidence>
<dbReference type="PANTHER" id="PTHR36848">
    <property type="entry name" value="DNA-BINDING PROTEIN (PUTATIVE SECRETED PROTEIN)-RELATED"/>
    <property type="match status" value="1"/>
</dbReference>
<dbReference type="InterPro" id="IPR053161">
    <property type="entry name" value="Ulvan_degrading_GH"/>
</dbReference>
<sequence length="1013" mass="112307">MKWFWRTLQALLALFVLLLLVATGGFFYSVHYIKTLPVEDPETPLTSWINSTEPVSPVAAPWEIAARQHQYAPLDIAQFIRPPLRFGPWTRWWWPGNLVTTDELQREMRLFAGVGIAGVEIQPFAISVSETDRDSVRWQQAGWDSPEFYEHLASVMMEARELGMGVDLNNGSGWPTGGPQVALEDGLRQLLHSERIVHGPSRVEFELSAPAMPAATFGAGALGMLGDIPMQTFVPDARKLVAVVAGRVTNNERSWQPWDFLDQVTLAPESLRVITDAVSDNRLVWDVPPGEWAITTLWQLPGGELIAGGYAHPKPGYVVDHLDARRMRANQDYLFREATGLSPYFGNPLRAFFNDSLEFRQERHWARGQLDEFENRAGYDPRPWLAALLEPGKDQMLFHAVNIRTAPEYALGDQGTRFLEDWDKVISDLFRERYFQTLKDWGAQRGLAHRLQAYGGPSDIIRAAGESDIPETEQLYAGGSEMFMKAVSSGAHIAKKPLVSAESFIFLGRAFMTTPVKIKALADKAFSAGVNQLIYHGTAYRIEGSAARGYPVVDGWYPWQLGLLSTDYSENWSYWEHAEQINRYIARCQYLLRKGEPDTDVLVLYPGLGFPQGYSNPAEPFDQGRFEGEEALTTDTADPAPGRGTKRMRSIWRETRSLEQQGLSWEWVNEHALSTATFDNGEIHAGGLRAGNLMLHDIDAVSPSVAEHIATLKKAGLPVRISGIAPHRQHGLLNSDEGDARVQHVFNDLPANISFISERTLFQHPQIKSVRRRLTDGGLIQFFSNPTAQATTLTLQLGPQYSQAVWLDAWEAKVTPIKTDNNGEVSIEIPAYGSIFLWMDTTQSIDFEPHSFEAVQTIPLENWSLQVAGADIQTAGALPGDWLLIPELRNSGGPGIYSTTFTAPADIEARREQGHDFELKLNQLFGAATVSLNGTQVGAALVPPYSVNLTAALKAGHNRLEVKLTPPRKNRLVSAIENSEPGWNAPDIVGTSARVSAGLVGPAQIIESAPTAH</sequence>
<dbReference type="SUPFAM" id="SSF49785">
    <property type="entry name" value="Galactose-binding domain-like"/>
    <property type="match status" value="1"/>
</dbReference>